<dbReference type="Pfam" id="PF13412">
    <property type="entry name" value="HTH_24"/>
    <property type="match status" value="1"/>
</dbReference>
<dbReference type="Proteomes" id="UP000462435">
    <property type="component" value="Unassembled WGS sequence"/>
</dbReference>
<dbReference type="PROSITE" id="PS50956">
    <property type="entry name" value="HTH_ASNC_2"/>
    <property type="match status" value="1"/>
</dbReference>
<protein>
    <submittedName>
        <fullName evidence="5">Leucine-responsive regulatory protein</fullName>
    </submittedName>
</protein>
<dbReference type="EMBL" id="WNDX01000005">
    <property type="protein sequence ID" value="KAF1048311.1"/>
    <property type="molecule type" value="Genomic_DNA"/>
</dbReference>
<dbReference type="InterPro" id="IPR019887">
    <property type="entry name" value="Tscrpt_reg_AsnC/Lrp_C"/>
</dbReference>
<comment type="caution">
    <text evidence="5">The sequence shown here is derived from an EMBL/GenBank/DDBJ whole genome shotgun (WGS) entry which is preliminary data.</text>
</comment>
<dbReference type="PANTHER" id="PTHR30154:SF34">
    <property type="entry name" value="TRANSCRIPTIONAL REGULATOR AZLB"/>
    <property type="match status" value="1"/>
</dbReference>
<gene>
    <name evidence="5" type="primary">lrp_1</name>
    <name evidence="5" type="ORF">GAK35_00336</name>
</gene>
<dbReference type="InterPro" id="IPR036390">
    <property type="entry name" value="WH_DNA-bd_sf"/>
</dbReference>
<dbReference type="GO" id="GO:0005829">
    <property type="term" value="C:cytosol"/>
    <property type="evidence" value="ECO:0007669"/>
    <property type="project" value="TreeGrafter"/>
</dbReference>
<dbReference type="GO" id="GO:0006355">
    <property type="term" value="P:regulation of DNA-templated transcription"/>
    <property type="evidence" value="ECO:0007669"/>
    <property type="project" value="UniProtKB-ARBA"/>
</dbReference>
<accession>A0A7V8JVT5</accession>
<dbReference type="Gene3D" id="3.30.70.920">
    <property type="match status" value="1"/>
</dbReference>
<evidence type="ECO:0000256" key="2">
    <source>
        <dbReference type="ARBA" id="ARBA00023125"/>
    </source>
</evidence>
<evidence type="ECO:0000259" key="4">
    <source>
        <dbReference type="PROSITE" id="PS50956"/>
    </source>
</evidence>
<dbReference type="InterPro" id="IPR000485">
    <property type="entry name" value="AsnC-type_HTH_dom"/>
</dbReference>
<dbReference type="InterPro" id="IPR011008">
    <property type="entry name" value="Dimeric_a/b-barrel"/>
</dbReference>
<dbReference type="InterPro" id="IPR011991">
    <property type="entry name" value="ArsR-like_HTH"/>
</dbReference>
<dbReference type="PROSITE" id="PS00519">
    <property type="entry name" value="HTH_ASNC_1"/>
    <property type="match status" value="1"/>
</dbReference>
<dbReference type="InterPro" id="IPR019888">
    <property type="entry name" value="Tscrpt_reg_AsnC-like"/>
</dbReference>
<dbReference type="InterPro" id="IPR036388">
    <property type="entry name" value="WH-like_DNA-bd_sf"/>
</dbReference>
<feature type="domain" description="HTH asnC-type" evidence="4">
    <location>
        <begin position="14"/>
        <end position="75"/>
    </location>
</feature>
<keyword evidence="2" id="KW-0238">DNA-binding</keyword>
<dbReference type="PRINTS" id="PR00033">
    <property type="entry name" value="HTHASNC"/>
</dbReference>
<keyword evidence="3" id="KW-0804">Transcription</keyword>
<evidence type="ECO:0000256" key="1">
    <source>
        <dbReference type="ARBA" id="ARBA00023015"/>
    </source>
</evidence>
<proteinExistence type="predicted"/>
<dbReference type="AlphaFoldDB" id="A0A7V8JVT5"/>
<dbReference type="SUPFAM" id="SSF54909">
    <property type="entry name" value="Dimeric alpha+beta barrel"/>
    <property type="match status" value="1"/>
</dbReference>
<sequence length="166" mass="18676">MNDNFMIMRKMEKFDRYDRIILETLQADGRASNVELSDRVNLSPPQCYRRVQRLEQEGVIRGYAAQVEPAALGLGVTAFVSLSLAREQFKQVRSVEKAIRQFPEILECYTISGDFDYLLKVVATDLKSLSAFLTDRLMQVPGVAGVRSMVCMEEIKPASPLPVPGD</sequence>
<dbReference type="GO" id="GO:0043200">
    <property type="term" value="P:response to amino acid"/>
    <property type="evidence" value="ECO:0007669"/>
    <property type="project" value="TreeGrafter"/>
</dbReference>
<dbReference type="SMART" id="SM00344">
    <property type="entry name" value="HTH_ASNC"/>
    <property type="match status" value="1"/>
</dbReference>
<evidence type="ECO:0000313" key="6">
    <source>
        <dbReference type="Proteomes" id="UP000462435"/>
    </source>
</evidence>
<dbReference type="CDD" id="cd00090">
    <property type="entry name" value="HTH_ARSR"/>
    <property type="match status" value="1"/>
</dbReference>
<dbReference type="SUPFAM" id="SSF46785">
    <property type="entry name" value="Winged helix' DNA-binding domain"/>
    <property type="match status" value="1"/>
</dbReference>
<evidence type="ECO:0000313" key="5">
    <source>
        <dbReference type="EMBL" id="KAF1048311.1"/>
    </source>
</evidence>
<dbReference type="InterPro" id="IPR019885">
    <property type="entry name" value="Tscrpt_reg_HTH_AsnC-type_CS"/>
</dbReference>
<dbReference type="PANTHER" id="PTHR30154">
    <property type="entry name" value="LEUCINE-RESPONSIVE REGULATORY PROTEIN"/>
    <property type="match status" value="1"/>
</dbReference>
<keyword evidence="1" id="KW-0805">Transcription regulation</keyword>
<organism evidence="5 6">
    <name type="scientific">Herbaspirillum frisingense</name>
    <dbReference type="NCBI Taxonomy" id="92645"/>
    <lineage>
        <taxon>Bacteria</taxon>
        <taxon>Pseudomonadati</taxon>
        <taxon>Pseudomonadota</taxon>
        <taxon>Betaproteobacteria</taxon>
        <taxon>Burkholderiales</taxon>
        <taxon>Oxalobacteraceae</taxon>
        <taxon>Herbaspirillum</taxon>
    </lineage>
</organism>
<evidence type="ECO:0000256" key="3">
    <source>
        <dbReference type="ARBA" id="ARBA00023163"/>
    </source>
</evidence>
<reference evidence="6" key="1">
    <citation type="journal article" date="2020" name="MBio">
        <title>Horizontal gene transfer to a defensive symbiont with a reduced genome amongst a multipartite beetle microbiome.</title>
        <authorList>
            <person name="Waterworth S.C."/>
            <person name="Florez L.V."/>
            <person name="Rees E.R."/>
            <person name="Hertweck C."/>
            <person name="Kaltenpoth M."/>
            <person name="Kwan J.C."/>
        </authorList>
    </citation>
    <scope>NUCLEOTIDE SEQUENCE [LARGE SCALE GENOMIC DNA]</scope>
</reference>
<dbReference type="Gene3D" id="1.10.10.10">
    <property type="entry name" value="Winged helix-like DNA-binding domain superfamily/Winged helix DNA-binding domain"/>
    <property type="match status" value="1"/>
</dbReference>
<dbReference type="GO" id="GO:0043565">
    <property type="term" value="F:sequence-specific DNA binding"/>
    <property type="evidence" value="ECO:0007669"/>
    <property type="project" value="InterPro"/>
</dbReference>
<dbReference type="Pfam" id="PF01037">
    <property type="entry name" value="AsnC_trans_reg"/>
    <property type="match status" value="1"/>
</dbReference>
<name>A0A7V8JVT5_9BURK</name>